<proteinExistence type="predicted"/>
<organism evidence="1 2">
    <name type="scientific">Elsinoe ampelina</name>
    <dbReference type="NCBI Taxonomy" id="302913"/>
    <lineage>
        <taxon>Eukaryota</taxon>
        <taxon>Fungi</taxon>
        <taxon>Dikarya</taxon>
        <taxon>Ascomycota</taxon>
        <taxon>Pezizomycotina</taxon>
        <taxon>Dothideomycetes</taxon>
        <taxon>Dothideomycetidae</taxon>
        <taxon>Myriangiales</taxon>
        <taxon>Elsinoaceae</taxon>
        <taxon>Elsinoe</taxon>
    </lineage>
</organism>
<sequence>MIAHPATQNTSPGDAVPTRRQPVCVVSICTWSRKARDRHAINDLTVPTWINPNHAQRRTGPGERRSTICVANCPHCESSSSTSGSLGIYNRCAVKNFFQESPSPPLSIFSFVNSMIRPLPRKLVMGTQLHHQRVYGIGVGDSVFFAQSEDVALRVETQGHVFDTLFTRSSWSESG</sequence>
<evidence type="ECO:0000313" key="1">
    <source>
        <dbReference type="EMBL" id="KAF2221004.1"/>
    </source>
</evidence>
<name>A0A6A6G5V0_9PEZI</name>
<dbReference type="Proteomes" id="UP000799538">
    <property type="component" value="Unassembled WGS sequence"/>
</dbReference>
<dbReference type="EMBL" id="ML992511">
    <property type="protein sequence ID" value="KAF2221004.1"/>
    <property type="molecule type" value="Genomic_DNA"/>
</dbReference>
<dbReference type="AlphaFoldDB" id="A0A6A6G5V0"/>
<reference evidence="2" key="1">
    <citation type="journal article" date="2020" name="Stud. Mycol.">
        <title>101 Dothideomycetes genomes: A test case for predicting lifestyles and emergence of pathogens.</title>
        <authorList>
            <person name="Haridas S."/>
            <person name="Albert R."/>
            <person name="Binder M."/>
            <person name="Bloem J."/>
            <person name="LaButti K."/>
            <person name="Salamov A."/>
            <person name="Andreopoulos B."/>
            <person name="Baker S."/>
            <person name="Barry K."/>
            <person name="Bills G."/>
            <person name="Bluhm B."/>
            <person name="Cannon C."/>
            <person name="Castanera R."/>
            <person name="Culley D."/>
            <person name="Daum C."/>
            <person name="Ezra D."/>
            <person name="Gonzalez J."/>
            <person name="Henrissat B."/>
            <person name="Kuo A."/>
            <person name="Liang C."/>
            <person name="Lipzen A."/>
            <person name="Lutzoni F."/>
            <person name="Magnuson J."/>
            <person name="Mondo S."/>
            <person name="Nolan M."/>
            <person name="Ohm R."/>
            <person name="Pangilinan J."/>
            <person name="Park H.-J."/>
            <person name="Ramirez L."/>
            <person name="Alfaro M."/>
            <person name="Sun H."/>
            <person name="Tritt A."/>
            <person name="Yoshinaga Y."/>
            <person name="Zwiers L.-H."/>
            <person name="Turgeon B."/>
            <person name="Goodwin S."/>
            <person name="Spatafora J."/>
            <person name="Crous P."/>
            <person name="Grigoriev I."/>
        </authorList>
    </citation>
    <scope>NUCLEOTIDE SEQUENCE [LARGE SCALE GENOMIC DNA]</scope>
    <source>
        <strain evidence="2">CECT 20119</strain>
    </source>
</reference>
<dbReference type="OrthoDB" id="10502199at2759"/>
<protein>
    <submittedName>
        <fullName evidence="1">Uncharacterized protein</fullName>
    </submittedName>
</protein>
<gene>
    <name evidence="1" type="ORF">BDZ85DRAFT_22738</name>
</gene>
<accession>A0A6A6G5V0</accession>
<keyword evidence="2" id="KW-1185">Reference proteome</keyword>
<evidence type="ECO:0000313" key="2">
    <source>
        <dbReference type="Proteomes" id="UP000799538"/>
    </source>
</evidence>